<dbReference type="Pfam" id="PF07546">
    <property type="entry name" value="EMI"/>
    <property type="match status" value="1"/>
</dbReference>
<evidence type="ECO:0000256" key="1">
    <source>
        <dbReference type="ARBA" id="ARBA00004498"/>
    </source>
</evidence>
<feature type="coiled-coil region" evidence="6">
    <location>
        <begin position="260"/>
        <end position="287"/>
    </location>
</feature>
<keyword evidence="3" id="KW-0272">Extracellular matrix</keyword>
<evidence type="ECO:0000259" key="8">
    <source>
        <dbReference type="PROSITE" id="PS51041"/>
    </source>
</evidence>
<accession>A0AAV6H7S1</accession>
<keyword evidence="6" id="KW-0175">Coiled coil</keyword>
<feature type="chain" id="PRO_5043809254" description="EMI domain-containing protein" evidence="7">
    <location>
        <begin position="25"/>
        <end position="788"/>
    </location>
</feature>
<protein>
    <recommendedName>
        <fullName evidence="8">EMI domain-containing protein</fullName>
    </recommendedName>
</protein>
<dbReference type="Proteomes" id="UP000823561">
    <property type="component" value="Chromosome 4"/>
</dbReference>
<dbReference type="EMBL" id="JADWDJ010000004">
    <property type="protein sequence ID" value="KAG5282027.1"/>
    <property type="molecule type" value="Genomic_DNA"/>
</dbReference>
<evidence type="ECO:0000256" key="5">
    <source>
        <dbReference type="ARBA" id="ARBA00023157"/>
    </source>
</evidence>
<keyword evidence="5" id="KW-1015">Disulfide bond</keyword>
<dbReference type="GO" id="GO:0031012">
    <property type="term" value="C:extracellular matrix"/>
    <property type="evidence" value="ECO:0007669"/>
    <property type="project" value="TreeGrafter"/>
</dbReference>
<keyword evidence="10" id="KW-1185">Reference proteome</keyword>
<evidence type="ECO:0000313" key="10">
    <source>
        <dbReference type="Proteomes" id="UP000823561"/>
    </source>
</evidence>
<dbReference type="PANTHER" id="PTHR15427:SF2">
    <property type="entry name" value="EMILIN-3"/>
    <property type="match status" value="1"/>
</dbReference>
<feature type="coiled-coil region" evidence="6">
    <location>
        <begin position="371"/>
        <end position="398"/>
    </location>
</feature>
<feature type="signal peptide" evidence="7">
    <location>
        <begin position="1"/>
        <end position="24"/>
    </location>
</feature>
<dbReference type="InterPro" id="IPR050392">
    <property type="entry name" value="Collagen/C1q_domain"/>
</dbReference>
<dbReference type="PANTHER" id="PTHR15427">
    <property type="entry name" value="EMILIN ELASTIN MICROFIBRIL INTERFACE-LOCATED PROTEIN ELASTIN MICROFIBRIL INTERFACER"/>
    <property type="match status" value="1"/>
</dbReference>
<evidence type="ECO:0000256" key="6">
    <source>
        <dbReference type="SAM" id="Coils"/>
    </source>
</evidence>
<dbReference type="GO" id="GO:0005576">
    <property type="term" value="C:extracellular region"/>
    <property type="evidence" value="ECO:0007669"/>
    <property type="project" value="UniProtKB-SubCell"/>
</dbReference>
<evidence type="ECO:0000256" key="4">
    <source>
        <dbReference type="ARBA" id="ARBA00022729"/>
    </source>
</evidence>
<gene>
    <name evidence="9" type="ORF">AALO_G00051450</name>
</gene>
<evidence type="ECO:0000256" key="2">
    <source>
        <dbReference type="ARBA" id="ARBA00022525"/>
    </source>
</evidence>
<evidence type="ECO:0000256" key="3">
    <source>
        <dbReference type="ARBA" id="ARBA00022530"/>
    </source>
</evidence>
<organism evidence="9 10">
    <name type="scientific">Alosa alosa</name>
    <name type="common">allis shad</name>
    <dbReference type="NCBI Taxonomy" id="278164"/>
    <lineage>
        <taxon>Eukaryota</taxon>
        <taxon>Metazoa</taxon>
        <taxon>Chordata</taxon>
        <taxon>Craniata</taxon>
        <taxon>Vertebrata</taxon>
        <taxon>Euteleostomi</taxon>
        <taxon>Actinopterygii</taxon>
        <taxon>Neopterygii</taxon>
        <taxon>Teleostei</taxon>
        <taxon>Clupei</taxon>
        <taxon>Clupeiformes</taxon>
        <taxon>Clupeoidei</taxon>
        <taxon>Clupeidae</taxon>
        <taxon>Alosa</taxon>
    </lineage>
</organism>
<dbReference type="PROSITE" id="PS51041">
    <property type="entry name" value="EMI"/>
    <property type="match status" value="1"/>
</dbReference>
<feature type="domain" description="EMI" evidence="8">
    <location>
        <begin position="48"/>
        <end position="123"/>
    </location>
</feature>
<comment type="caution">
    <text evidence="9">The sequence shown here is derived from an EMBL/GenBank/DDBJ whole genome shotgun (WGS) entry which is preliminary data.</text>
</comment>
<name>A0AAV6H7S1_9TELE</name>
<keyword evidence="2" id="KW-0964">Secreted</keyword>
<reference evidence="9" key="1">
    <citation type="submission" date="2020-10" db="EMBL/GenBank/DDBJ databases">
        <title>Chromosome-scale genome assembly of the Allis shad, Alosa alosa.</title>
        <authorList>
            <person name="Margot Z."/>
            <person name="Christophe K."/>
            <person name="Cabau C."/>
            <person name="Louis A."/>
            <person name="Berthelot C."/>
            <person name="Parey E."/>
            <person name="Roest Crollius H."/>
            <person name="Montfort J."/>
            <person name="Robinson-Rechavi M."/>
            <person name="Bucao C."/>
            <person name="Bouchez O."/>
            <person name="Gislard M."/>
            <person name="Lluch J."/>
            <person name="Milhes M."/>
            <person name="Lampietro C."/>
            <person name="Lopez Roques C."/>
            <person name="Donnadieu C."/>
            <person name="Braasch I."/>
            <person name="Desvignes T."/>
            <person name="Postlethwait J."/>
            <person name="Bobe J."/>
            <person name="Guiguen Y."/>
        </authorList>
    </citation>
    <scope>NUCLEOTIDE SEQUENCE</scope>
    <source>
        <strain evidence="9">M-15738</strain>
        <tissue evidence="9">Blood</tissue>
    </source>
</reference>
<feature type="coiled-coil region" evidence="6">
    <location>
        <begin position="672"/>
        <end position="699"/>
    </location>
</feature>
<keyword evidence="4 7" id="KW-0732">Signal</keyword>
<proteinExistence type="predicted"/>
<comment type="subcellular location">
    <subcellularLocation>
        <location evidence="1">Secreted</location>
        <location evidence="1">Extracellular space</location>
        <location evidence="1">Extracellular matrix</location>
    </subcellularLocation>
</comment>
<evidence type="ECO:0000313" key="9">
    <source>
        <dbReference type="EMBL" id="KAG5282027.1"/>
    </source>
</evidence>
<dbReference type="InterPro" id="IPR011489">
    <property type="entry name" value="EMI_domain"/>
</dbReference>
<dbReference type="AlphaFoldDB" id="A0AAV6H7S1"/>
<evidence type="ECO:0000256" key="7">
    <source>
        <dbReference type="SAM" id="SignalP"/>
    </source>
</evidence>
<sequence>MFLTAHHTLFLTLSSLLSLSGALGTYHYNLFKSQPNPQHHAAKPMGRHKNHCAYVVEKSVSFTVQDGVAPYVKAEYNKCSWGQKCPTLMYRLFHKPLYKVAYKTVTELEWRCCPGFSGFGCKIGPMHKDHDADPEPHPIRVNVEAELIPEEQAPSADIHPNYDQDLDGVNVERLDRMEDDVQRLSRGLETLRGTVTGLEDSLRASLREDANRMLSALLSAAPAAGPHTAGASSASTVGFGDLPGVAPEVVGLDGLQFPGLSELVGKVADLRSELQAKANELDELRGTVLGHDGTLKMLTNSTNSLTGSPLAPDAQRAMENIVDTKLSGARTAILGGFERRVETAEYRCEERAGEVRRQCQKDQMDGQSQMEDNLGGSMADLRKQLADLQAQIQSLSPEDGCCHGVSGLTERVVLLEQSMDGLNQSQKHLKAELGGHKDHVEGMLEGRLGYVEAKLNITLDLLQGAGPRGEPQRSLDSRLEEKLKALEERLFAAVEELGNATAPALLEGQGVPTLETEVESLRKRVAVDVDRVQRQLSNLELLCSSNCAPVPALEGTTNIQVTKEDSSQADNHTKMLDLQAERLNRLNATLALLLHKITEREEAQAEGLHGEVTLLKVSVRSVNHTLLGLRDSLGAVVQEVSRANTTWQGREERLAQQVKGVVQLVGKQASMLSSGEKRLARLKGELQELRRRLAGELQGCRSAALGVQKEVSEVGGRVARVEGQCGGLTHLADDLERIRGELEGHSDGYLAQFNSTLTSHSLQLLELKEGLKNCTGNTGLAQALVSFT</sequence>